<organism evidence="1 2">
    <name type="scientific">Tissierella carlieri</name>
    <dbReference type="NCBI Taxonomy" id="689904"/>
    <lineage>
        <taxon>Bacteria</taxon>
        <taxon>Bacillati</taxon>
        <taxon>Bacillota</taxon>
        <taxon>Tissierellia</taxon>
        <taxon>Tissierellales</taxon>
        <taxon>Tissierellaceae</taxon>
        <taxon>Tissierella</taxon>
    </lineage>
</organism>
<accession>A0ABT1S9Q6</accession>
<proteinExistence type="predicted"/>
<comment type="caution">
    <text evidence="1">The sequence shown here is derived from an EMBL/GenBank/DDBJ whole genome shotgun (WGS) entry which is preliminary data.</text>
</comment>
<name>A0ABT1S9Q6_9FIRM</name>
<dbReference type="Proteomes" id="UP001524478">
    <property type="component" value="Unassembled WGS sequence"/>
</dbReference>
<gene>
    <name evidence="1" type="ORF">NE686_08975</name>
</gene>
<evidence type="ECO:0000313" key="2">
    <source>
        <dbReference type="Proteomes" id="UP001524478"/>
    </source>
</evidence>
<dbReference type="RefSeq" id="WP_256311245.1">
    <property type="nucleotide sequence ID" value="NZ_JANGAC010000005.1"/>
</dbReference>
<evidence type="ECO:0000313" key="1">
    <source>
        <dbReference type="EMBL" id="MCQ4923214.1"/>
    </source>
</evidence>
<dbReference type="EMBL" id="JANGAC010000005">
    <property type="protein sequence ID" value="MCQ4923214.1"/>
    <property type="molecule type" value="Genomic_DNA"/>
</dbReference>
<keyword evidence="2" id="KW-1185">Reference proteome</keyword>
<reference evidence="1 2" key="1">
    <citation type="submission" date="2022-06" db="EMBL/GenBank/DDBJ databases">
        <title>Isolation of gut microbiota from human fecal samples.</title>
        <authorList>
            <person name="Pamer E.G."/>
            <person name="Barat B."/>
            <person name="Waligurski E."/>
            <person name="Medina S."/>
            <person name="Paddock L."/>
            <person name="Mostad J."/>
        </authorList>
    </citation>
    <scope>NUCLEOTIDE SEQUENCE [LARGE SCALE GENOMIC DNA]</scope>
    <source>
        <strain evidence="1 2">DFI.7.95</strain>
    </source>
</reference>
<sequence>MDEVSIYDLSKTTKDFIINLIIRIDNLLEEIRGAKRQEIFSYSGVLLILEDFSILAESINIIGQENSSITLEEFMEKLNILYESIKDKDELMFVDVLEFEIRPLLEYWEQVIKFTGHN</sequence>
<protein>
    <submittedName>
        <fullName evidence="1">Uncharacterized protein</fullName>
    </submittedName>
</protein>